<keyword evidence="2" id="KW-0472">Membrane</keyword>
<keyword evidence="2" id="KW-1133">Transmembrane helix</keyword>
<feature type="coiled-coil region" evidence="1">
    <location>
        <begin position="46"/>
        <end position="107"/>
    </location>
</feature>
<evidence type="ECO:0000313" key="4">
    <source>
        <dbReference type="Proteomes" id="UP001597380"/>
    </source>
</evidence>
<gene>
    <name evidence="3" type="ORF">ACFSJ3_16735</name>
</gene>
<name>A0ABW4XUS3_9GAMM</name>
<keyword evidence="2" id="KW-0812">Transmembrane</keyword>
<reference evidence="4" key="1">
    <citation type="journal article" date="2019" name="Int. J. Syst. Evol. Microbiol.">
        <title>The Global Catalogue of Microorganisms (GCM) 10K type strain sequencing project: providing services to taxonomists for standard genome sequencing and annotation.</title>
        <authorList>
            <consortium name="The Broad Institute Genomics Platform"/>
            <consortium name="The Broad Institute Genome Sequencing Center for Infectious Disease"/>
            <person name="Wu L."/>
            <person name="Ma J."/>
        </authorList>
    </citation>
    <scope>NUCLEOTIDE SEQUENCE [LARGE SCALE GENOMIC DNA]</scope>
    <source>
        <strain evidence="4">CGMCC 1.10992</strain>
    </source>
</reference>
<sequence>MKQQINLYVESLRPQKESLSLPMVMTSWAIAVLLITVAAFWLSSSLSNARYQLNMARMTNKQLNQQVADLTRELQARQPSAALTRRKDQTQAELKVKKQLLAELQNRAPLKNQGFSQLMLELSKYHDDDIWLNGIRASETQLALSGFTRASHAVPRWVQQFQHGERLQQAGFSSLSMSRDENQRLVFTLSSLTETADE</sequence>
<protein>
    <submittedName>
        <fullName evidence="3">PilN domain-containing protein</fullName>
    </submittedName>
</protein>
<proteinExistence type="predicted"/>
<evidence type="ECO:0000256" key="1">
    <source>
        <dbReference type="SAM" id="Coils"/>
    </source>
</evidence>
<feature type="transmembrane region" description="Helical" evidence="2">
    <location>
        <begin position="21"/>
        <end position="42"/>
    </location>
</feature>
<dbReference type="EMBL" id="JBHUHT010000027">
    <property type="protein sequence ID" value="MFD2097639.1"/>
    <property type="molecule type" value="Genomic_DNA"/>
</dbReference>
<organism evidence="3 4">
    <name type="scientific">Corallincola platygyrae</name>
    <dbReference type="NCBI Taxonomy" id="1193278"/>
    <lineage>
        <taxon>Bacteria</taxon>
        <taxon>Pseudomonadati</taxon>
        <taxon>Pseudomonadota</taxon>
        <taxon>Gammaproteobacteria</taxon>
        <taxon>Alteromonadales</taxon>
        <taxon>Psychromonadaceae</taxon>
        <taxon>Corallincola</taxon>
    </lineage>
</organism>
<dbReference type="InterPro" id="IPR007813">
    <property type="entry name" value="PilN"/>
</dbReference>
<accession>A0ABW4XUS3</accession>
<keyword evidence="4" id="KW-1185">Reference proteome</keyword>
<dbReference type="Pfam" id="PF05137">
    <property type="entry name" value="PilN"/>
    <property type="match status" value="1"/>
</dbReference>
<evidence type="ECO:0000256" key="2">
    <source>
        <dbReference type="SAM" id="Phobius"/>
    </source>
</evidence>
<dbReference type="Proteomes" id="UP001597380">
    <property type="component" value="Unassembled WGS sequence"/>
</dbReference>
<keyword evidence="1" id="KW-0175">Coiled coil</keyword>
<comment type="caution">
    <text evidence="3">The sequence shown here is derived from an EMBL/GenBank/DDBJ whole genome shotgun (WGS) entry which is preliminary data.</text>
</comment>
<evidence type="ECO:0000313" key="3">
    <source>
        <dbReference type="EMBL" id="MFD2097639.1"/>
    </source>
</evidence>
<dbReference type="RefSeq" id="WP_345341768.1">
    <property type="nucleotide sequence ID" value="NZ_BAABLI010000031.1"/>
</dbReference>